<dbReference type="SUPFAM" id="SSF53955">
    <property type="entry name" value="Lysozyme-like"/>
    <property type="match status" value="1"/>
</dbReference>
<evidence type="ECO:0000256" key="6">
    <source>
        <dbReference type="ARBA" id="ARBA00023295"/>
    </source>
</evidence>
<evidence type="ECO:0000256" key="5">
    <source>
        <dbReference type="ARBA" id="ARBA00023157"/>
    </source>
</evidence>
<keyword evidence="6" id="KW-0326">Glycosidase</keyword>
<evidence type="ECO:0000256" key="2">
    <source>
        <dbReference type="ARBA" id="ARBA00010859"/>
    </source>
</evidence>
<sequence>MKYHTLLFVVILSICDNAYGKIFDKCEFVRKLQTLGIPRDQLGTWTCIAKYESNFDTQAVNKQTWDYGILQISSLYWCSKSDSPGKGCHATCKQFLNDNIDDDVACARHVYDETKKMSGDGFSAWTTYNQHCRGDTSQWASNCL</sequence>
<evidence type="ECO:0000313" key="10">
    <source>
        <dbReference type="EMBL" id="KAL3266593.1"/>
    </source>
</evidence>
<dbReference type="EC" id="3.2.1.17" evidence="3"/>
<dbReference type="Proteomes" id="UP001516400">
    <property type="component" value="Unassembled WGS sequence"/>
</dbReference>
<dbReference type="InterPro" id="IPR019799">
    <property type="entry name" value="Glyco_hydro_22_CS"/>
</dbReference>
<keyword evidence="6" id="KW-0378">Hydrolase</keyword>
<reference evidence="10 11" key="1">
    <citation type="journal article" date="2021" name="BMC Biol.">
        <title>Horizontally acquired antibacterial genes associated with adaptive radiation of ladybird beetles.</title>
        <authorList>
            <person name="Li H.S."/>
            <person name="Tang X.F."/>
            <person name="Huang Y.H."/>
            <person name="Xu Z.Y."/>
            <person name="Chen M.L."/>
            <person name="Du X.Y."/>
            <person name="Qiu B.Y."/>
            <person name="Chen P.T."/>
            <person name="Zhang W."/>
            <person name="Slipinski A."/>
            <person name="Escalona H.E."/>
            <person name="Waterhouse R.M."/>
            <person name="Zwick A."/>
            <person name="Pang H."/>
        </authorList>
    </citation>
    <scope>NUCLEOTIDE SEQUENCE [LARGE SCALE GENOMIC DNA]</scope>
    <source>
        <strain evidence="10">SYSU2018</strain>
    </source>
</reference>
<feature type="domain" description="Glycosyl hydrolases family 22 (GH22)" evidence="9">
    <location>
        <begin position="88"/>
        <end position="106"/>
    </location>
</feature>
<evidence type="ECO:0000256" key="4">
    <source>
        <dbReference type="ARBA" id="ARBA00022638"/>
    </source>
</evidence>
<dbReference type="PRINTS" id="PR00135">
    <property type="entry name" value="LYZLACT"/>
</dbReference>
<evidence type="ECO:0000259" key="9">
    <source>
        <dbReference type="PROSITE" id="PS00128"/>
    </source>
</evidence>
<dbReference type="InterPro" id="IPR023346">
    <property type="entry name" value="Lysozyme-like_dom_sf"/>
</dbReference>
<keyword evidence="11" id="KW-1185">Reference proteome</keyword>
<keyword evidence="4" id="KW-0929">Antimicrobial</keyword>
<organism evidence="10 11">
    <name type="scientific">Cryptolaemus montrouzieri</name>
    <dbReference type="NCBI Taxonomy" id="559131"/>
    <lineage>
        <taxon>Eukaryota</taxon>
        <taxon>Metazoa</taxon>
        <taxon>Ecdysozoa</taxon>
        <taxon>Arthropoda</taxon>
        <taxon>Hexapoda</taxon>
        <taxon>Insecta</taxon>
        <taxon>Pterygota</taxon>
        <taxon>Neoptera</taxon>
        <taxon>Endopterygota</taxon>
        <taxon>Coleoptera</taxon>
        <taxon>Polyphaga</taxon>
        <taxon>Cucujiformia</taxon>
        <taxon>Coccinelloidea</taxon>
        <taxon>Coccinellidae</taxon>
        <taxon>Scymninae</taxon>
        <taxon>Scymnini</taxon>
        <taxon>Cryptolaemus</taxon>
    </lineage>
</organism>
<keyword evidence="8" id="KW-0732">Signal</keyword>
<comment type="caution">
    <text evidence="10">The sequence shown here is derived from an EMBL/GenBank/DDBJ whole genome shotgun (WGS) entry which is preliminary data.</text>
</comment>
<dbReference type="GO" id="GO:0042742">
    <property type="term" value="P:defense response to bacterium"/>
    <property type="evidence" value="ECO:0007669"/>
    <property type="project" value="UniProtKB-KW"/>
</dbReference>
<dbReference type="EMBL" id="JABFTP020000001">
    <property type="protein sequence ID" value="KAL3266593.1"/>
    <property type="molecule type" value="Genomic_DNA"/>
</dbReference>
<dbReference type="CDD" id="cd16899">
    <property type="entry name" value="LYZ_C_invert"/>
    <property type="match status" value="1"/>
</dbReference>
<dbReference type="Gene3D" id="1.10.530.10">
    <property type="match status" value="1"/>
</dbReference>
<evidence type="ECO:0000256" key="1">
    <source>
        <dbReference type="ARBA" id="ARBA00000632"/>
    </source>
</evidence>
<evidence type="ECO:0000256" key="7">
    <source>
        <dbReference type="RuleBase" id="RU004440"/>
    </source>
</evidence>
<dbReference type="PROSITE" id="PS00128">
    <property type="entry name" value="GLYCOSYL_HYDROL_F22_1"/>
    <property type="match status" value="1"/>
</dbReference>
<accession>A0ABD2MJR1</accession>
<dbReference type="SMART" id="SM00263">
    <property type="entry name" value="LYZ1"/>
    <property type="match status" value="1"/>
</dbReference>
<comment type="similarity">
    <text evidence="2 7">Belongs to the glycosyl hydrolase 22 family.</text>
</comment>
<name>A0ABD2MJR1_9CUCU</name>
<comment type="catalytic activity">
    <reaction evidence="1">
        <text>Hydrolysis of (1-&gt;4)-beta-linkages between N-acetylmuramic acid and N-acetyl-D-glucosamine residues in a peptidoglycan and between N-acetyl-D-glucosamine residues in chitodextrins.</text>
        <dbReference type="EC" id="3.2.1.17"/>
    </reaction>
</comment>
<feature type="signal peptide" evidence="8">
    <location>
        <begin position="1"/>
        <end position="20"/>
    </location>
</feature>
<dbReference type="FunFam" id="1.10.530.10:FF:000001">
    <property type="entry name" value="Lysozyme C"/>
    <property type="match status" value="1"/>
</dbReference>
<feature type="chain" id="PRO_5044779379" description="lysozyme" evidence="8">
    <location>
        <begin position="21"/>
        <end position="144"/>
    </location>
</feature>
<dbReference type="GO" id="GO:0031640">
    <property type="term" value="P:killing of cells of another organism"/>
    <property type="evidence" value="ECO:0007669"/>
    <property type="project" value="UniProtKB-KW"/>
</dbReference>
<dbReference type="InterPro" id="IPR001916">
    <property type="entry name" value="Glyco_hydro_22"/>
</dbReference>
<evidence type="ECO:0000256" key="3">
    <source>
        <dbReference type="ARBA" id="ARBA00012732"/>
    </source>
</evidence>
<keyword evidence="4" id="KW-0081">Bacteriolytic enzyme</keyword>
<dbReference type="PANTHER" id="PTHR11407">
    <property type="entry name" value="LYSOZYME C"/>
    <property type="match status" value="1"/>
</dbReference>
<keyword evidence="5" id="KW-1015">Disulfide bond</keyword>
<evidence type="ECO:0000313" key="11">
    <source>
        <dbReference type="Proteomes" id="UP001516400"/>
    </source>
</evidence>
<gene>
    <name evidence="10" type="ORF">HHI36_010757</name>
</gene>
<proteinExistence type="inferred from homology"/>
<dbReference type="GO" id="GO:0003796">
    <property type="term" value="F:lysozyme activity"/>
    <property type="evidence" value="ECO:0007669"/>
    <property type="project" value="UniProtKB-EC"/>
</dbReference>
<dbReference type="PANTHER" id="PTHR11407:SF63">
    <property type="entry name" value="LYSOZYME C"/>
    <property type="match status" value="1"/>
</dbReference>
<dbReference type="Pfam" id="PF00062">
    <property type="entry name" value="Lys"/>
    <property type="match status" value="1"/>
</dbReference>
<dbReference type="PROSITE" id="PS51348">
    <property type="entry name" value="GLYCOSYL_HYDROL_F22_2"/>
    <property type="match status" value="1"/>
</dbReference>
<evidence type="ECO:0000256" key="8">
    <source>
        <dbReference type="SAM" id="SignalP"/>
    </source>
</evidence>
<dbReference type="AlphaFoldDB" id="A0ABD2MJR1"/>
<protein>
    <recommendedName>
        <fullName evidence="3">lysozyme</fullName>
        <ecNumber evidence="3">3.2.1.17</ecNumber>
    </recommendedName>
</protein>